<dbReference type="GO" id="GO:0003735">
    <property type="term" value="F:structural constituent of ribosome"/>
    <property type="evidence" value="ECO:0007669"/>
    <property type="project" value="InterPro"/>
</dbReference>
<dbReference type="OMA" id="HLMNSND"/>
<dbReference type="RefSeq" id="WP_004026203.1">
    <property type="nucleotide sequence ID" value="NZ_CAMPUF010000002.1"/>
</dbReference>
<reference evidence="6 7" key="1">
    <citation type="submission" date="2017-06" db="EMBL/GenBank/DDBJ databases">
        <title>Genome Sequencing and Comparative Genomics Analysis of Five Ureaplasma Urealyticums with Different Drug Resistance.</title>
        <authorList>
            <person name="Ma L."/>
            <person name="Jia T."/>
        </authorList>
    </citation>
    <scope>NUCLEOTIDE SEQUENCE [LARGE SCALE GENOMIC DNA]</scope>
    <source>
        <strain evidence="7">hebnu uu3</strain>
    </source>
</reference>
<gene>
    <name evidence="5" type="primary">rpmC</name>
    <name evidence="6" type="ORF">CEG42_01590</name>
</gene>
<dbReference type="InterPro" id="IPR036049">
    <property type="entry name" value="Ribosomal_uL29_sf"/>
</dbReference>
<dbReference type="GeneID" id="93848714"/>
<evidence type="ECO:0000313" key="7">
    <source>
        <dbReference type="Proteomes" id="UP000197054"/>
    </source>
</evidence>
<dbReference type="PROSITE" id="PS00579">
    <property type="entry name" value="RIBOSOMAL_L29"/>
    <property type="match status" value="1"/>
</dbReference>
<evidence type="ECO:0000256" key="3">
    <source>
        <dbReference type="ARBA" id="ARBA00023274"/>
    </source>
</evidence>
<dbReference type="AlphaFoldDB" id="A0AAC9T0B8"/>
<organism evidence="6 7">
    <name type="scientific">Ureaplasma parvum</name>
    <name type="common">Ureaplasma urealyticum biotype 1</name>
    <dbReference type="NCBI Taxonomy" id="134821"/>
    <lineage>
        <taxon>Bacteria</taxon>
        <taxon>Bacillati</taxon>
        <taxon>Mycoplasmatota</taxon>
        <taxon>Mycoplasmoidales</taxon>
        <taxon>Mycoplasmoidaceae</taxon>
        <taxon>Ureaplasma</taxon>
    </lineage>
</organism>
<dbReference type="PANTHER" id="PTHR10916">
    <property type="entry name" value="60S RIBOSOMAL PROTEIN L35/50S RIBOSOMAL PROTEIN L29"/>
    <property type="match status" value="1"/>
</dbReference>
<dbReference type="SMR" id="A0AAC9T0B8"/>
<dbReference type="Pfam" id="PF00831">
    <property type="entry name" value="Ribosomal_L29"/>
    <property type="match status" value="1"/>
</dbReference>
<dbReference type="GO" id="GO:0022625">
    <property type="term" value="C:cytosolic large ribosomal subunit"/>
    <property type="evidence" value="ECO:0007669"/>
    <property type="project" value="TreeGrafter"/>
</dbReference>
<evidence type="ECO:0000256" key="4">
    <source>
        <dbReference type="ARBA" id="ARBA00035204"/>
    </source>
</evidence>
<dbReference type="SUPFAM" id="SSF46561">
    <property type="entry name" value="Ribosomal protein L29 (L29p)"/>
    <property type="match status" value="1"/>
</dbReference>
<dbReference type="Proteomes" id="UP000197054">
    <property type="component" value="Chromosome"/>
</dbReference>
<evidence type="ECO:0000256" key="2">
    <source>
        <dbReference type="ARBA" id="ARBA00022980"/>
    </source>
</evidence>
<proteinExistence type="inferred from homology"/>
<evidence type="ECO:0000256" key="5">
    <source>
        <dbReference type="HAMAP-Rule" id="MF_00374"/>
    </source>
</evidence>
<dbReference type="InterPro" id="IPR001854">
    <property type="entry name" value="Ribosomal_uL29"/>
</dbReference>
<dbReference type="InterPro" id="IPR018254">
    <property type="entry name" value="Ribosomal_uL29_CS"/>
</dbReference>
<dbReference type="Gene3D" id="1.10.287.310">
    <property type="match status" value="1"/>
</dbReference>
<evidence type="ECO:0000313" key="6">
    <source>
        <dbReference type="EMBL" id="ASD29921.1"/>
    </source>
</evidence>
<keyword evidence="2 5" id="KW-0689">Ribosomal protein</keyword>
<dbReference type="PANTHER" id="PTHR10916:SF0">
    <property type="entry name" value="LARGE RIBOSOMAL SUBUNIT PROTEIN UL29C"/>
    <property type="match status" value="1"/>
</dbReference>
<name>A0AAC9T0B8_UREPR</name>
<dbReference type="EMBL" id="CP021991">
    <property type="protein sequence ID" value="ASD29921.1"/>
    <property type="molecule type" value="Genomic_DNA"/>
</dbReference>
<dbReference type="CDD" id="cd00427">
    <property type="entry name" value="Ribosomal_L29_HIP"/>
    <property type="match status" value="1"/>
</dbReference>
<keyword evidence="3 5" id="KW-0687">Ribonucleoprotein</keyword>
<accession>A0AAC9T0B8</accession>
<sequence length="75" mass="8513">MSSIAQDLRKKDSLELEKIVIELKAKLLELRFAAANGEAEKLHTAKEIRKTIARALTILNERELAEKLNNKEANK</sequence>
<dbReference type="GO" id="GO:0006412">
    <property type="term" value="P:translation"/>
    <property type="evidence" value="ECO:0007669"/>
    <property type="project" value="UniProtKB-UniRule"/>
</dbReference>
<protein>
    <recommendedName>
        <fullName evidence="4 5">Large ribosomal subunit protein uL29</fullName>
    </recommendedName>
</protein>
<dbReference type="InterPro" id="IPR050063">
    <property type="entry name" value="Ribosomal_protein_uL29"/>
</dbReference>
<comment type="similarity">
    <text evidence="1 5">Belongs to the universal ribosomal protein uL29 family.</text>
</comment>
<dbReference type="HAMAP" id="MF_00374">
    <property type="entry name" value="Ribosomal_uL29"/>
    <property type="match status" value="1"/>
</dbReference>
<dbReference type="NCBIfam" id="TIGR00012">
    <property type="entry name" value="L29"/>
    <property type="match status" value="1"/>
</dbReference>
<evidence type="ECO:0000256" key="1">
    <source>
        <dbReference type="ARBA" id="ARBA00009254"/>
    </source>
</evidence>